<dbReference type="GO" id="GO:0006281">
    <property type="term" value="P:DNA repair"/>
    <property type="evidence" value="ECO:0007669"/>
    <property type="project" value="TreeGrafter"/>
</dbReference>
<dbReference type="AlphaFoldDB" id="X1C024"/>
<gene>
    <name evidence="3" type="ORF">S01H4_25546</name>
</gene>
<dbReference type="Gene3D" id="3.40.50.300">
    <property type="entry name" value="P-loop containing nucleotide triphosphate hydrolases"/>
    <property type="match status" value="1"/>
</dbReference>
<feature type="domain" description="Helicase C-terminal" evidence="2">
    <location>
        <begin position="1"/>
        <end position="194"/>
    </location>
</feature>
<dbReference type="CDD" id="cd18793">
    <property type="entry name" value="SF2_C_SNF"/>
    <property type="match status" value="1"/>
</dbReference>
<comment type="caution">
    <text evidence="3">The sequence shown here is derived from an EMBL/GenBank/DDBJ whole genome shotgun (WGS) entry which is preliminary data.</text>
</comment>
<evidence type="ECO:0000256" key="1">
    <source>
        <dbReference type="ARBA" id="ARBA00022801"/>
    </source>
</evidence>
<dbReference type="SMART" id="SM00490">
    <property type="entry name" value="HELICc"/>
    <property type="match status" value="1"/>
</dbReference>
<dbReference type="InterPro" id="IPR001650">
    <property type="entry name" value="Helicase_C-like"/>
</dbReference>
<dbReference type="PANTHER" id="PTHR45766">
    <property type="entry name" value="DNA ANNEALING HELICASE AND ENDONUCLEASE ZRANB3 FAMILY MEMBER"/>
    <property type="match status" value="1"/>
</dbReference>
<dbReference type="InterPro" id="IPR049730">
    <property type="entry name" value="SNF2/RAD54-like_C"/>
</dbReference>
<dbReference type="GO" id="GO:0016787">
    <property type="term" value="F:hydrolase activity"/>
    <property type="evidence" value="ECO:0007669"/>
    <property type="project" value="UniProtKB-KW"/>
</dbReference>
<proteinExistence type="predicted"/>
<evidence type="ECO:0000313" key="3">
    <source>
        <dbReference type="EMBL" id="GAG77741.1"/>
    </source>
</evidence>
<reference evidence="3" key="1">
    <citation type="journal article" date="2014" name="Front. Microbiol.">
        <title>High frequency of phylogenetically diverse reductive dehalogenase-homologous genes in deep subseafloor sedimentary metagenomes.</title>
        <authorList>
            <person name="Kawai M."/>
            <person name="Futagami T."/>
            <person name="Toyoda A."/>
            <person name="Takaki Y."/>
            <person name="Nishi S."/>
            <person name="Hori S."/>
            <person name="Arai W."/>
            <person name="Tsubouchi T."/>
            <person name="Morono Y."/>
            <person name="Uchiyama I."/>
            <person name="Ito T."/>
            <person name="Fujiyama A."/>
            <person name="Inagaki F."/>
            <person name="Takami H."/>
        </authorList>
    </citation>
    <scope>NUCLEOTIDE SEQUENCE</scope>
    <source>
        <strain evidence="3">Expedition CK06-06</strain>
    </source>
</reference>
<evidence type="ECO:0000259" key="2">
    <source>
        <dbReference type="PROSITE" id="PS51194"/>
    </source>
</evidence>
<protein>
    <recommendedName>
        <fullName evidence="2">Helicase C-terminal domain-containing protein</fullName>
    </recommendedName>
</protein>
<sequence>MLIFTVFKDTAQYLFQELIKRGYTKIAFVSGSLSETDGGYKGSKFNEILQRFAPYTKLYNERDWEYIYNKGRKHDPDNFQVPASFEDWKEVIRKHDQDTWKKIINPIDILIATDCLSEGQNLQDCDCVVNYDIHWNPVRLIQRMGRIDRLGSPNKTVMGINFWPGKDYEDYLRLKDHVIKSKFSSLNFSSRRHHSSAGISGKT</sequence>
<name>X1C024_9ZZZZ</name>
<dbReference type="PANTHER" id="PTHR45766:SF6">
    <property type="entry name" value="SWI_SNF-RELATED MATRIX-ASSOCIATED ACTIN-DEPENDENT REGULATOR OF CHROMATIN SUBFAMILY A-LIKE PROTEIN 1"/>
    <property type="match status" value="1"/>
</dbReference>
<dbReference type="Pfam" id="PF00271">
    <property type="entry name" value="Helicase_C"/>
    <property type="match status" value="1"/>
</dbReference>
<keyword evidence="1" id="KW-0378">Hydrolase</keyword>
<dbReference type="EMBL" id="BART01012172">
    <property type="protein sequence ID" value="GAG77741.1"/>
    <property type="molecule type" value="Genomic_DNA"/>
</dbReference>
<accession>X1C024</accession>
<dbReference type="GO" id="GO:0031297">
    <property type="term" value="P:replication fork processing"/>
    <property type="evidence" value="ECO:0007669"/>
    <property type="project" value="TreeGrafter"/>
</dbReference>
<dbReference type="SUPFAM" id="SSF52540">
    <property type="entry name" value="P-loop containing nucleoside triphosphate hydrolases"/>
    <property type="match status" value="1"/>
</dbReference>
<dbReference type="GO" id="GO:0043596">
    <property type="term" value="C:nuclear replication fork"/>
    <property type="evidence" value="ECO:0007669"/>
    <property type="project" value="TreeGrafter"/>
</dbReference>
<dbReference type="PROSITE" id="PS51194">
    <property type="entry name" value="HELICASE_CTER"/>
    <property type="match status" value="1"/>
</dbReference>
<dbReference type="InterPro" id="IPR027417">
    <property type="entry name" value="P-loop_NTPase"/>
</dbReference>
<organism evidence="3">
    <name type="scientific">marine sediment metagenome</name>
    <dbReference type="NCBI Taxonomy" id="412755"/>
    <lineage>
        <taxon>unclassified sequences</taxon>
        <taxon>metagenomes</taxon>
        <taxon>ecological metagenomes</taxon>
    </lineage>
</organism>